<protein>
    <recommendedName>
        <fullName evidence="3">DUF3168 domain-containing protein</fullName>
    </recommendedName>
</protein>
<reference evidence="1 2" key="1">
    <citation type="submission" date="2020-02" db="EMBL/GenBank/DDBJ databases">
        <title>Flavobacterium sp. genome.</title>
        <authorList>
            <person name="Jung H.S."/>
            <person name="Baek J.H."/>
            <person name="Jeon C.O."/>
        </authorList>
    </citation>
    <scope>NUCLEOTIDE SEQUENCE [LARGE SCALE GENOMIC DNA]</scope>
    <source>
        <strain evidence="1 2">SE-s27</strain>
    </source>
</reference>
<dbReference type="RefSeq" id="WP_169522642.1">
    <property type="nucleotide sequence ID" value="NZ_JAAMPT010000193.1"/>
</dbReference>
<keyword evidence="2" id="KW-1185">Reference proteome</keyword>
<dbReference type="EMBL" id="JAAMPT010000193">
    <property type="protein sequence ID" value="NMH24092.1"/>
    <property type="molecule type" value="Genomic_DNA"/>
</dbReference>
<comment type="caution">
    <text evidence="1">The sequence shown here is derived from an EMBL/GenBank/DDBJ whole genome shotgun (WGS) entry which is preliminary data.</text>
</comment>
<gene>
    <name evidence="1" type="ORF">G6042_02275</name>
</gene>
<proteinExistence type="predicted"/>
<evidence type="ECO:0008006" key="3">
    <source>
        <dbReference type="Google" id="ProtNLM"/>
    </source>
</evidence>
<organism evidence="1 2">
    <name type="scientific">Flavobacterium solisilvae</name>
    <dbReference type="NCBI Taxonomy" id="1852019"/>
    <lineage>
        <taxon>Bacteria</taxon>
        <taxon>Pseudomonadati</taxon>
        <taxon>Bacteroidota</taxon>
        <taxon>Flavobacteriia</taxon>
        <taxon>Flavobacteriales</taxon>
        <taxon>Flavobacteriaceae</taxon>
        <taxon>Flavobacterium</taxon>
    </lineage>
</organism>
<evidence type="ECO:0000313" key="1">
    <source>
        <dbReference type="EMBL" id="NMH24092.1"/>
    </source>
</evidence>
<sequence>MTKDEVSEVVKDCFIEIMDKYDLTFRVEVGVATFSYNSYGRIFENPIKLKMASISTKNYYKVINVYFILDNKQSTIKVCKEAIETSVEKFQLMMESEGYEFTKHVRVKVIRKKQDLNIHLVKSNEMYEYLPIKIESRLVIK</sequence>
<accession>A0ABX1QPF6</accession>
<evidence type="ECO:0000313" key="2">
    <source>
        <dbReference type="Proteomes" id="UP000767947"/>
    </source>
</evidence>
<dbReference type="Proteomes" id="UP000767947">
    <property type="component" value="Unassembled WGS sequence"/>
</dbReference>
<name>A0ABX1QPF6_9FLAO</name>